<proteinExistence type="predicted"/>
<dbReference type="RefSeq" id="WP_145088886.1">
    <property type="nucleotide sequence ID" value="NZ_CP036274.1"/>
</dbReference>
<reference evidence="1 2" key="1">
    <citation type="submission" date="2019-02" db="EMBL/GenBank/DDBJ databases">
        <title>Deep-cultivation of Planctomycetes and their phenomic and genomic characterization uncovers novel biology.</title>
        <authorList>
            <person name="Wiegand S."/>
            <person name="Jogler M."/>
            <person name="Boedeker C."/>
            <person name="Pinto D."/>
            <person name="Vollmers J."/>
            <person name="Rivas-Marin E."/>
            <person name="Kohn T."/>
            <person name="Peeters S.H."/>
            <person name="Heuer A."/>
            <person name="Rast P."/>
            <person name="Oberbeckmann S."/>
            <person name="Bunk B."/>
            <person name="Jeske O."/>
            <person name="Meyerdierks A."/>
            <person name="Storesund J.E."/>
            <person name="Kallscheuer N."/>
            <person name="Luecker S."/>
            <person name="Lage O.M."/>
            <person name="Pohl T."/>
            <person name="Merkel B.J."/>
            <person name="Hornburger P."/>
            <person name="Mueller R.-W."/>
            <person name="Bruemmer F."/>
            <person name="Labrenz M."/>
            <person name="Spormann A.M."/>
            <person name="Op den Camp H."/>
            <person name="Overmann J."/>
            <person name="Amann R."/>
            <person name="Jetten M.S.M."/>
            <person name="Mascher T."/>
            <person name="Medema M.H."/>
            <person name="Devos D.P."/>
            <person name="Kaster A.-K."/>
            <person name="Ovreas L."/>
            <person name="Rohde M."/>
            <person name="Galperin M.Y."/>
            <person name="Jogler C."/>
        </authorList>
    </citation>
    <scope>NUCLEOTIDE SEQUENCE [LARGE SCALE GENOMIC DNA]</scope>
    <source>
        <strain evidence="1 2">ETA_A8</strain>
    </source>
</reference>
<protein>
    <submittedName>
        <fullName evidence="1">Uncharacterized protein</fullName>
    </submittedName>
</protein>
<dbReference type="Proteomes" id="UP000315017">
    <property type="component" value="Chromosome"/>
</dbReference>
<dbReference type="AlphaFoldDB" id="A0A517YBX3"/>
<keyword evidence="2" id="KW-1185">Reference proteome</keyword>
<evidence type="ECO:0000313" key="2">
    <source>
        <dbReference type="Proteomes" id="UP000315017"/>
    </source>
</evidence>
<evidence type="ECO:0000313" key="1">
    <source>
        <dbReference type="EMBL" id="QDU27753.1"/>
    </source>
</evidence>
<dbReference type="KEGG" id="aagg:ETAA8_28430"/>
<name>A0A517YBX3_9BACT</name>
<gene>
    <name evidence="1" type="ORF">ETAA8_28430</name>
</gene>
<sequence length="123" mass="14227">MATRYDLAKRYEVSRQTINEWRGIGAPVNGDVVEDMDDWVLTNRKDRWPFAQTCRWSELLLFAIEDLGERIEPDELRQYAAELAWSVLIRAATKRPDITVSDLLNLIQPPAPIEAEPNPNFEN</sequence>
<organism evidence="1 2">
    <name type="scientific">Anatilimnocola aggregata</name>
    <dbReference type="NCBI Taxonomy" id="2528021"/>
    <lineage>
        <taxon>Bacteria</taxon>
        <taxon>Pseudomonadati</taxon>
        <taxon>Planctomycetota</taxon>
        <taxon>Planctomycetia</taxon>
        <taxon>Pirellulales</taxon>
        <taxon>Pirellulaceae</taxon>
        <taxon>Anatilimnocola</taxon>
    </lineage>
</organism>
<accession>A0A517YBX3</accession>
<dbReference type="EMBL" id="CP036274">
    <property type="protein sequence ID" value="QDU27753.1"/>
    <property type="molecule type" value="Genomic_DNA"/>
</dbReference>